<dbReference type="SUPFAM" id="SSF48403">
    <property type="entry name" value="Ankyrin repeat"/>
    <property type="match status" value="1"/>
</dbReference>
<evidence type="ECO:0000313" key="5">
    <source>
        <dbReference type="WBParaSite" id="ASIM_0000658901-mRNA-1"/>
    </source>
</evidence>
<evidence type="ECO:0000313" key="4">
    <source>
        <dbReference type="Proteomes" id="UP000267096"/>
    </source>
</evidence>
<name>A0A0M3JG34_ANISI</name>
<feature type="repeat" description="ANK" evidence="1">
    <location>
        <begin position="17"/>
        <end position="49"/>
    </location>
</feature>
<dbReference type="Pfam" id="PF12796">
    <property type="entry name" value="Ank_2"/>
    <property type="match status" value="1"/>
</dbReference>
<reference evidence="3 4" key="2">
    <citation type="submission" date="2018-11" db="EMBL/GenBank/DDBJ databases">
        <authorList>
            <consortium name="Pathogen Informatics"/>
        </authorList>
    </citation>
    <scope>NUCLEOTIDE SEQUENCE [LARGE SCALE GENOMIC DNA]</scope>
</reference>
<reference evidence="5" key="1">
    <citation type="submission" date="2017-02" db="UniProtKB">
        <authorList>
            <consortium name="WormBaseParasite"/>
        </authorList>
    </citation>
    <scope>IDENTIFICATION</scope>
</reference>
<accession>A0A0M3JG34</accession>
<dbReference type="OrthoDB" id="6768650at2759"/>
<dbReference type="PANTHER" id="PTHR24121">
    <property type="entry name" value="NO MECHANORECEPTOR POTENTIAL C, ISOFORM D-RELATED"/>
    <property type="match status" value="1"/>
</dbReference>
<dbReference type="PANTHER" id="PTHR24121:SF23">
    <property type="entry name" value="NO MECHANORECEPTOR POTENTIAL C, ISOFORM H"/>
    <property type="match status" value="1"/>
</dbReference>
<dbReference type="InterPro" id="IPR036770">
    <property type="entry name" value="Ankyrin_rpt-contain_sf"/>
</dbReference>
<keyword evidence="2" id="KW-0812">Transmembrane</keyword>
<feature type="transmembrane region" description="Helical" evidence="2">
    <location>
        <begin position="114"/>
        <end position="130"/>
    </location>
</feature>
<dbReference type="Proteomes" id="UP000267096">
    <property type="component" value="Unassembled WGS sequence"/>
</dbReference>
<gene>
    <name evidence="3" type="ORF">ASIM_LOCUS6369</name>
</gene>
<sequence length="138" mass="15468">MSNSSYKSQVLQYKNVRGETPFLVAAANGSSNAMRTILTYGGDIFALDQRGNSALHLSACSDNYRDALRELLAWLTDTKFINIVNDERKTPLHIAAENCAVKCVRELLKVCSEFHSISYVILLLLIFIVTKRLSKIKL</sequence>
<dbReference type="SMART" id="SM00248">
    <property type="entry name" value="ANK"/>
    <property type="match status" value="3"/>
</dbReference>
<dbReference type="WBParaSite" id="ASIM_0000658901-mRNA-1">
    <property type="protein sequence ID" value="ASIM_0000658901-mRNA-1"/>
    <property type="gene ID" value="ASIM_0000658901"/>
</dbReference>
<dbReference type="Gene3D" id="1.25.40.20">
    <property type="entry name" value="Ankyrin repeat-containing domain"/>
    <property type="match status" value="1"/>
</dbReference>
<dbReference type="AlphaFoldDB" id="A0A0M3JG34"/>
<proteinExistence type="predicted"/>
<keyword evidence="2" id="KW-1133">Transmembrane helix</keyword>
<evidence type="ECO:0000256" key="2">
    <source>
        <dbReference type="SAM" id="Phobius"/>
    </source>
</evidence>
<evidence type="ECO:0000256" key="1">
    <source>
        <dbReference type="PROSITE-ProRule" id="PRU00023"/>
    </source>
</evidence>
<organism evidence="5">
    <name type="scientific">Anisakis simplex</name>
    <name type="common">Herring worm</name>
    <dbReference type="NCBI Taxonomy" id="6269"/>
    <lineage>
        <taxon>Eukaryota</taxon>
        <taxon>Metazoa</taxon>
        <taxon>Ecdysozoa</taxon>
        <taxon>Nematoda</taxon>
        <taxon>Chromadorea</taxon>
        <taxon>Rhabditida</taxon>
        <taxon>Spirurina</taxon>
        <taxon>Ascaridomorpha</taxon>
        <taxon>Ascaridoidea</taxon>
        <taxon>Anisakidae</taxon>
        <taxon>Anisakis</taxon>
        <taxon>Anisakis simplex complex</taxon>
    </lineage>
</organism>
<keyword evidence="1" id="KW-0040">ANK repeat</keyword>
<dbReference type="InterPro" id="IPR002110">
    <property type="entry name" value="Ankyrin_rpt"/>
</dbReference>
<protein>
    <submittedName>
        <fullName evidence="5">ANK_REP_REGION domain-containing protein</fullName>
    </submittedName>
</protein>
<dbReference type="PROSITE" id="PS50088">
    <property type="entry name" value="ANK_REPEAT"/>
    <property type="match status" value="1"/>
</dbReference>
<dbReference type="EMBL" id="UYRR01013758">
    <property type="protein sequence ID" value="VDK26926.1"/>
    <property type="molecule type" value="Genomic_DNA"/>
</dbReference>
<keyword evidence="2" id="KW-0472">Membrane</keyword>
<keyword evidence="4" id="KW-1185">Reference proteome</keyword>
<evidence type="ECO:0000313" key="3">
    <source>
        <dbReference type="EMBL" id="VDK26926.1"/>
    </source>
</evidence>
<dbReference type="PROSITE" id="PS50297">
    <property type="entry name" value="ANK_REP_REGION"/>
    <property type="match status" value="1"/>
</dbReference>